<comment type="caution">
    <text evidence="2">The sequence shown here is derived from an EMBL/GenBank/DDBJ whole genome shotgun (WGS) entry which is preliminary data.</text>
</comment>
<dbReference type="Proteomes" id="UP000720189">
    <property type="component" value="Unassembled WGS sequence"/>
</dbReference>
<dbReference type="EMBL" id="JAGMUX010000018">
    <property type="protein sequence ID" value="KAH7233842.1"/>
    <property type="molecule type" value="Genomic_DNA"/>
</dbReference>
<dbReference type="RefSeq" id="XP_046044187.1">
    <property type="nucleotide sequence ID" value="XM_046200763.1"/>
</dbReference>
<accession>A0A9P9G9V9</accession>
<sequence length="294" mass="33005">MALLSMGQLRAKMKARADEEYEDEATQLTRAQEKMMRDIQKQEHEKVHNDRVSQPVLRGRAAAAAKKQAEEDYREKLNTQIPEEEKDQATQLLKQWNRADDLKKWSLYHTRLYPSSRCCRKLLKRVAQELQLPGLPEDIQADPEAPGDCLSLGLSSMPLIPLSDSSGVQVVLKGGNRSQPNPFALPFTHQPLGLSQAEDEAVIDKIMEEITAQEVVDDEDDDNRLITLRNSHLNALWSSSDDDEDPSFIVSVGRRITLPPGRLIQGYKGVKDTMNAAVSPGERWGSKGLTQPIK</sequence>
<organism evidence="2 3">
    <name type="scientific">Fusarium redolens</name>
    <dbReference type="NCBI Taxonomy" id="48865"/>
    <lineage>
        <taxon>Eukaryota</taxon>
        <taxon>Fungi</taxon>
        <taxon>Dikarya</taxon>
        <taxon>Ascomycota</taxon>
        <taxon>Pezizomycotina</taxon>
        <taxon>Sordariomycetes</taxon>
        <taxon>Hypocreomycetidae</taxon>
        <taxon>Hypocreales</taxon>
        <taxon>Nectriaceae</taxon>
        <taxon>Fusarium</taxon>
        <taxon>Fusarium redolens species complex</taxon>
    </lineage>
</organism>
<reference evidence="2" key="1">
    <citation type="journal article" date="2021" name="Nat. Commun.">
        <title>Genetic determinants of endophytism in the Arabidopsis root mycobiome.</title>
        <authorList>
            <person name="Mesny F."/>
            <person name="Miyauchi S."/>
            <person name="Thiergart T."/>
            <person name="Pickel B."/>
            <person name="Atanasova L."/>
            <person name="Karlsson M."/>
            <person name="Huettel B."/>
            <person name="Barry K.W."/>
            <person name="Haridas S."/>
            <person name="Chen C."/>
            <person name="Bauer D."/>
            <person name="Andreopoulos W."/>
            <person name="Pangilinan J."/>
            <person name="LaButti K."/>
            <person name="Riley R."/>
            <person name="Lipzen A."/>
            <person name="Clum A."/>
            <person name="Drula E."/>
            <person name="Henrissat B."/>
            <person name="Kohler A."/>
            <person name="Grigoriev I.V."/>
            <person name="Martin F.M."/>
            <person name="Hacquard S."/>
        </authorList>
    </citation>
    <scope>NUCLEOTIDE SEQUENCE</scope>
    <source>
        <strain evidence="2">MPI-CAGE-AT-0023</strain>
    </source>
</reference>
<gene>
    <name evidence="2" type="ORF">BKA55DRAFT_709661</name>
</gene>
<evidence type="ECO:0000313" key="3">
    <source>
        <dbReference type="Proteomes" id="UP000720189"/>
    </source>
</evidence>
<dbReference type="OrthoDB" id="10458017at2759"/>
<keyword evidence="3" id="KW-1185">Reference proteome</keyword>
<feature type="compositionally biased region" description="Basic and acidic residues" evidence="1">
    <location>
        <begin position="33"/>
        <end position="51"/>
    </location>
</feature>
<dbReference type="GeneID" id="70230717"/>
<dbReference type="AlphaFoldDB" id="A0A9P9G9V9"/>
<evidence type="ECO:0000313" key="2">
    <source>
        <dbReference type="EMBL" id="KAH7233842.1"/>
    </source>
</evidence>
<name>A0A9P9G9V9_FUSRE</name>
<proteinExistence type="predicted"/>
<feature type="region of interest" description="Disordered" evidence="1">
    <location>
        <begin position="33"/>
        <end position="52"/>
    </location>
</feature>
<protein>
    <submittedName>
        <fullName evidence="2">Uncharacterized protein</fullName>
    </submittedName>
</protein>
<evidence type="ECO:0000256" key="1">
    <source>
        <dbReference type="SAM" id="MobiDB-lite"/>
    </source>
</evidence>